<evidence type="ECO:0000313" key="2">
    <source>
        <dbReference type="Proteomes" id="UP000644147"/>
    </source>
</evidence>
<dbReference type="Pfam" id="PF11964">
    <property type="entry name" value="SpoIIAA-like"/>
    <property type="match status" value="1"/>
</dbReference>
<dbReference type="RefSeq" id="WP_200506878.1">
    <property type="nucleotide sequence ID" value="NZ_JAEHFX010000007.1"/>
</dbReference>
<organism evidence="1 2">
    <name type="scientific">Adhaeribacter terrigena</name>
    <dbReference type="NCBI Taxonomy" id="2793070"/>
    <lineage>
        <taxon>Bacteria</taxon>
        <taxon>Pseudomonadati</taxon>
        <taxon>Bacteroidota</taxon>
        <taxon>Cytophagia</taxon>
        <taxon>Cytophagales</taxon>
        <taxon>Hymenobacteraceae</taxon>
        <taxon>Adhaeribacter</taxon>
    </lineage>
</organism>
<sequence>MQSTLVVCFENECCTLEHDTDNQCLVMTWKGLLPSKGFREVHQHALHLMRKHKISKLLCDARRMKTIGSEDAAWIENFWIPSAVVAGYRYCAIVESDYIFNQISINNITEKIDPESITIGHFKTREEALHWLRHS</sequence>
<gene>
    <name evidence="1" type="ORF">I5M27_13680</name>
</gene>
<evidence type="ECO:0000313" key="1">
    <source>
        <dbReference type="EMBL" id="MBK0404040.1"/>
    </source>
</evidence>
<protein>
    <submittedName>
        <fullName evidence="1">STAS/SEC14 domain-containing protein</fullName>
    </submittedName>
</protein>
<comment type="caution">
    <text evidence="1">The sequence shown here is derived from an EMBL/GenBank/DDBJ whole genome shotgun (WGS) entry which is preliminary data.</text>
</comment>
<reference evidence="1 2" key="1">
    <citation type="submission" date="2020-12" db="EMBL/GenBank/DDBJ databases">
        <title>Bacterial novel species Adhaeribacter sp. BT258 isolated from soil.</title>
        <authorList>
            <person name="Jung H.-Y."/>
        </authorList>
    </citation>
    <scope>NUCLEOTIDE SEQUENCE [LARGE SCALE GENOMIC DNA]</scope>
    <source>
        <strain evidence="1 2">BT258</strain>
    </source>
</reference>
<keyword evidence="2" id="KW-1185">Reference proteome</keyword>
<dbReference type="Proteomes" id="UP000644147">
    <property type="component" value="Unassembled WGS sequence"/>
</dbReference>
<name>A0ABS1C3V7_9BACT</name>
<accession>A0ABS1C3V7</accession>
<proteinExistence type="predicted"/>
<dbReference type="EMBL" id="JAEHFX010000007">
    <property type="protein sequence ID" value="MBK0404040.1"/>
    <property type="molecule type" value="Genomic_DNA"/>
</dbReference>
<dbReference type="InterPro" id="IPR021866">
    <property type="entry name" value="SpoIIAA-like"/>
</dbReference>